<feature type="domain" description="HTH merR-type" evidence="2">
    <location>
        <begin position="1"/>
        <end position="68"/>
    </location>
</feature>
<dbReference type="EMBL" id="BAABGL010000034">
    <property type="protein sequence ID" value="GAA4394875.1"/>
    <property type="molecule type" value="Genomic_DNA"/>
</dbReference>
<dbReference type="SMART" id="SM00422">
    <property type="entry name" value="HTH_MERR"/>
    <property type="match status" value="1"/>
</dbReference>
<dbReference type="PANTHER" id="PTHR30204:SF93">
    <property type="entry name" value="HTH MERR-TYPE DOMAIN-CONTAINING PROTEIN"/>
    <property type="match status" value="1"/>
</dbReference>
<dbReference type="Proteomes" id="UP001500642">
    <property type="component" value="Unassembled WGS sequence"/>
</dbReference>
<dbReference type="PANTHER" id="PTHR30204">
    <property type="entry name" value="REDOX-CYCLING DRUG-SENSING TRANSCRIPTIONAL ACTIVATOR SOXR"/>
    <property type="match status" value="1"/>
</dbReference>
<dbReference type="Pfam" id="PF13411">
    <property type="entry name" value="MerR_1"/>
    <property type="match status" value="1"/>
</dbReference>
<proteinExistence type="predicted"/>
<dbReference type="SUPFAM" id="SSF46955">
    <property type="entry name" value="Putative DNA-binding domain"/>
    <property type="match status" value="1"/>
</dbReference>
<protein>
    <recommendedName>
        <fullName evidence="2">HTH merR-type domain-containing protein</fullName>
    </recommendedName>
</protein>
<evidence type="ECO:0000313" key="3">
    <source>
        <dbReference type="EMBL" id="GAA4394875.1"/>
    </source>
</evidence>
<dbReference type="RefSeq" id="WP_345032522.1">
    <property type="nucleotide sequence ID" value="NZ_BAABGL010000034.1"/>
</dbReference>
<keyword evidence="1" id="KW-0238">DNA-binding</keyword>
<evidence type="ECO:0000313" key="4">
    <source>
        <dbReference type="Proteomes" id="UP001500642"/>
    </source>
</evidence>
<reference evidence="4" key="1">
    <citation type="journal article" date="2019" name="Int. J. Syst. Evol. Microbiol.">
        <title>The Global Catalogue of Microorganisms (GCM) 10K type strain sequencing project: providing services to taxonomists for standard genome sequencing and annotation.</title>
        <authorList>
            <consortium name="The Broad Institute Genomics Platform"/>
            <consortium name="The Broad Institute Genome Sequencing Center for Infectious Disease"/>
            <person name="Wu L."/>
            <person name="Ma J."/>
        </authorList>
    </citation>
    <scope>NUCLEOTIDE SEQUENCE [LARGE SCALE GENOMIC DNA]</scope>
    <source>
        <strain evidence="4">JCM 17808</strain>
    </source>
</reference>
<dbReference type="CDD" id="cd00592">
    <property type="entry name" value="HTH_MerR-like"/>
    <property type="match status" value="1"/>
</dbReference>
<sequence>MRIGEAAGRLGVATHVLRHWEDACGITPDRTPAGYRDYTEEHVRRLQVVRSCRSVGLGLEEIRLILHRDEQGRDGVIAARLEAIRRQRAELDAAEAFREHVRECRHNFITRCESCSAYALADPSRPAEPTSPL</sequence>
<dbReference type="InterPro" id="IPR009061">
    <property type="entry name" value="DNA-bd_dom_put_sf"/>
</dbReference>
<evidence type="ECO:0000256" key="1">
    <source>
        <dbReference type="ARBA" id="ARBA00023125"/>
    </source>
</evidence>
<organism evidence="3 4">
    <name type="scientific">Brevibacterium pityocampae</name>
    <dbReference type="NCBI Taxonomy" id="506594"/>
    <lineage>
        <taxon>Bacteria</taxon>
        <taxon>Bacillati</taxon>
        <taxon>Actinomycetota</taxon>
        <taxon>Actinomycetes</taxon>
        <taxon>Micrococcales</taxon>
        <taxon>Brevibacteriaceae</taxon>
        <taxon>Brevibacterium</taxon>
    </lineage>
</organism>
<comment type="caution">
    <text evidence="3">The sequence shown here is derived from an EMBL/GenBank/DDBJ whole genome shotgun (WGS) entry which is preliminary data.</text>
</comment>
<dbReference type="PROSITE" id="PS50937">
    <property type="entry name" value="HTH_MERR_2"/>
    <property type="match status" value="1"/>
</dbReference>
<accession>A0ABP8JRA4</accession>
<keyword evidence="4" id="KW-1185">Reference proteome</keyword>
<name>A0ABP8JRA4_9MICO</name>
<gene>
    <name evidence="3" type="ORF">GCM10023167_24760</name>
</gene>
<dbReference type="Gene3D" id="1.10.1660.10">
    <property type="match status" value="1"/>
</dbReference>
<dbReference type="InterPro" id="IPR000551">
    <property type="entry name" value="MerR-type_HTH_dom"/>
</dbReference>
<dbReference type="InterPro" id="IPR047057">
    <property type="entry name" value="MerR_fam"/>
</dbReference>
<evidence type="ECO:0000259" key="2">
    <source>
        <dbReference type="PROSITE" id="PS50937"/>
    </source>
</evidence>